<organism evidence="2 3">
    <name type="scientific">Georgenia soli</name>
    <dbReference type="NCBI Taxonomy" id="638953"/>
    <lineage>
        <taxon>Bacteria</taxon>
        <taxon>Bacillati</taxon>
        <taxon>Actinomycetota</taxon>
        <taxon>Actinomycetes</taxon>
        <taxon>Micrococcales</taxon>
        <taxon>Bogoriellaceae</taxon>
        <taxon>Georgenia</taxon>
    </lineage>
</organism>
<dbReference type="Gene3D" id="2.60.40.10">
    <property type="entry name" value="Immunoglobulins"/>
    <property type="match status" value="3"/>
</dbReference>
<name>A0A2A9EJ53_9MICO</name>
<gene>
    <name evidence="2" type="ORF">ATJ97_0753</name>
</gene>
<keyword evidence="3" id="KW-1185">Reference proteome</keyword>
<evidence type="ECO:0000313" key="3">
    <source>
        <dbReference type="Proteomes" id="UP000222106"/>
    </source>
</evidence>
<comment type="caution">
    <text evidence="2">The sequence shown here is derived from an EMBL/GenBank/DDBJ whole genome shotgun (WGS) entry which is preliminary data.</text>
</comment>
<dbReference type="GO" id="GO:0005975">
    <property type="term" value="P:carbohydrate metabolic process"/>
    <property type="evidence" value="ECO:0007669"/>
    <property type="project" value="UniProtKB-ARBA"/>
</dbReference>
<feature type="signal peptide" evidence="1">
    <location>
        <begin position="1"/>
        <end position="27"/>
    </location>
</feature>
<evidence type="ECO:0008006" key="4">
    <source>
        <dbReference type="Google" id="ProtNLM"/>
    </source>
</evidence>
<evidence type="ECO:0000313" key="2">
    <source>
        <dbReference type="EMBL" id="PFG38280.1"/>
    </source>
</evidence>
<accession>A0A2A9EJ53</accession>
<dbReference type="InterPro" id="IPR013783">
    <property type="entry name" value="Ig-like_fold"/>
</dbReference>
<reference evidence="2 3" key="1">
    <citation type="submission" date="2017-10" db="EMBL/GenBank/DDBJ databases">
        <title>Sequencing the genomes of 1000 actinobacteria strains.</title>
        <authorList>
            <person name="Klenk H.-P."/>
        </authorList>
    </citation>
    <scope>NUCLEOTIDE SEQUENCE [LARGE SCALE GENOMIC DNA]</scope>
    <source>
        <strain evidence="2 3">DSM 21838</strain>
    </source>
</reference>
<feature type="chain" id="PRO_5012089199" description="Signal peptidase I" evidence="1">
    <location>
        <begin position="28"/>
        <end position="603"/>
    </location>
</feature>
<sequence>MTRFRLLVLLVTTVLVVAAGRPAFSTAAFTSTTTHAPSTVVAAPDWTPPTVSLRAPAVPSQNSVTLTADAADGETGVASVTIEFLPVNGSAWTTVCTVTTAPYSCAWDTTKVGDDGYSLRARATDRAGYSAVSDTVRTTVANKLLVVLAEPGDIVRGTVALSATLYNATGGVTYAVRIEYAPAGTTGWKAVCPSRTSAPYTCAWNTTSGVSNDEYDLRAVALAGNTVVATSDVVPNVLVDNELPKVTMSDPGTPLSGTRTFQATATDDVSGIATVTLQAQPAGGAWTDLCTRTAVPYSCRFDTTTLTDGTYSFRAVATDAAGNVTSSAAVTNRVVDNKVSSVSLEDPGAFLTGTVTLRAAASSTAGVRSVTIQRAPAGTTTWTDVCTAATAPYTCAWSTVGVTNGLYDLRAVLVDGTGATTTSATVAGRQVDNLPLRGLDIQATNGGPAAGRLDAGDTITYTFSQQVNPATILAGWTGGGVDVTLRLRDGNLLGLGNSGDTIDIQLAGSTVNLGSVVLNGDYLKKNTATATARMTATTVTVNGTARTVVTVVLLATPSPSGQLRTPTTGAHMVWTPSAAVQSLAGVSSSTAPVTETGTLDKDF</sequence>
<protein>
    <recommendedName>
        <fullName evidence="4">Signal peptidase I</fullName>
    </recommendedName>
</protein>
<evidence type="ECO:0000256" key="1">
    <source>
        <dbReference type="SAM" id="SignalP"/>
    </source>
</evidence>
<dbReference type="OrthoDB" id="5241786at2"/>
<dbReference type="EMBL" id="PDJI01000004">
    <property type="protein sequence ID" value="PFG38280.1"/>
    <property type="molecule type" value="Genomic_DNA"/>
</dbReference>
<dbReference type="Pfam" id="PF17957">
    <property type="entry name" value="Big_7"/>
    <property type="match status" value="3"/>
</dbReference>
<dbReference type="Proteomes" id="UP000222106">
    <property type="component" value="Unassembled WGS sequence"/>
</dbReference>
<dbReference type="RefSeq" id="WP_098482584.1">
    <property type="nucleotide sequence ID" value="NZ_PDJI01000004.1"/>
</dbReference>
<proteinExistence type="predicted"/>
<dbReference type="AlphaFoldDB" id="A0A2A9EJ53"/>
<keyword evidence="1" id="KW-0732">Signal</keyword>